<evidence type="ECO:0000313" key="5">
    <source>
        <dbReference type="EMBL" id="GIH28463.1"/>
    </source>
</evidence>
<dbReference type="InterPro" id="IPR054547">
    <property type="entry name" value="NNH1"/>
</dbReference>
<evidence type="ECO:0000256" key="2">
    <source>
        <dbReference type="ARBA" id="ARBA00022840"/>
    </source>
</evidence>
<keyword evidence="6" id="KW-1185">Reference proteome</keyword>
<dbReference type="GO" id="GO:0005524">
    <property type="term" value="F:ATP binding"/>
    <property type="evidence" value="ECO:0007669"/>
    <property type="project" value="UniProtKB-KW"/>
</dbReference>
<keyword evidence="1" id="KW-0547">Nucleotide-binding</keyword>
<evidence type="ECO:0000259" key="4">
    <source>
        <dbReference type="PROSITE" id="PS50837"/>
    </source>
</evidence>
<dbReference type="Gene3D" id="3.40.50.300">
    <property type="entry name" value="P-loop containing nucleotide triphosphate hydrolases"/>
    <property type="match status" value="1"/>
</dbReference>
<evidence type="ECO:0000256" key="1">
    <source>
        <dbReference type="ARBA" id="ARBA00022741"/>
    </source>
</evidence>
<name>A0A919QGN7_9ACTN</name>
<dbReference type="PANTHER" id="PTHR46844">
    <property type="entry name" value="SLR5058 PROTEIN"/>
    <property type="match status" value="1"/>
</dbReference>
<comment type="caution">
    <text evidence="5">The sequence shown here is derived from an EMBL/GenBank/DDBJ whole genome shotgun (WGS) entry which is preliminary data.</text>
</comment>
<dbReference type="PROSITE" id="PS50837">
    <property type="entry name" value="NACHT"/>
    <property type="match status" value="1"/>
</dbReference>
<dbReference type="Pfam" id="PF05729">
    <property type="entry name" value="NACHT"/>
    <property type="match status" value="1"/>
</dbReference>
<evidence type="ECO:0000256" key="3">
    <source>
        <dbReference type="SAM" id="MobiDB-lite"/>
    </source>
</evidence>
<dbReference type="RefSeq" id="WP_204045077.1">
    <property type="nucleotide sequence ID" value="NZ_BOOA01000082.1"/>
</dbReference>
<dbReference type="EMBL" id="BOOA01000082">
    <property type="protein sequence ID" value="GIH28463.1"/>
    <property type="molecule type" value="Genomic_DNA"/>
</dbReference>
<dbReference type="InterPro" id="IPR032675">
    <property type="entry name" value="LRR_dom_sf"/>
</dbReference>
<dbReference type="InterPro" id="IPR007111">
    <property type="entry name" value="NACHT_NTPase"/>
</dbReference>
<feature type="region of interest" description="Disordered" evidence="3">
    <location>
        <begin position="242"/>
        <end position="265"/>
    </location>
</feature>
<feature type="domain" description="NACHT" evidence="4">
    <location>
        <begin position="338"/>
        <end position="672"/>
    </location>
</feature>
<dbReference type="SUPFAM" id="SSF52058">
    <property type="entry name" value="L domain-like"/>
    <property type="match status" value="1"/>
</dbReference>
<dbReference type="Gene3D" id="3.80.10.10">
    <property type="entry name" value="Ribonuclease Inhibitor"/>
    <property type="match status" value="1"/>
</dbReference>
<proteinExistence type="predicted"/>
<gene>
    <name evidence="5" type="ORF">Aph01nite_67730</name>
</gene>
<keyword evidence="2" id="KW-0067">ATP-binding</keyword>
<reference evidence="5" key="1">
    <citation type="submission" date="2021-01" db="EMBL/GenBank/DDBJ databases">
        <title>Whole genome shotgun sequence of Acrocarpospora phusangensis NBRC 108782.</title>
        <authorList>
            <person name="Komaki H."/>
            <person name="Tamura T."/>
        </authorList>
    </citation>
    <scope>NUCLEOTIDE SEQUENCE</scope>
    <source>
        <strain evidence="5">NBRC 108782</strain>
    </source>
</reference>
<sequence>MSDPFLGLAMGIVKAACKVWLKDHEFAAEASGSVVDLVQSRVTDVREQRRLKRLFEQFEERIADQFVDALSAEFATVPENERTAAVLAASDVLDRARLLDEDVFAADLDPLYLERNLRRDEESFVRDLSPNALPIYERILSEGSAYIIEVAATLPQFQTGAFRAILQRQEALLTAIDTLTERIPRTTPGDPDADFEVAYRRQVVNRLDRIELFGATLSAGVHRYPLSVAYISLSALNERPQIQRHEQPVRPEQRREPLPGSDEPSELPLALSILKSHGSIFDLWPKLSPDESWAAAIYFSYVNSIGFEESAFDAEEVPVSLADSGAVHRVDDVLAGATRLFFRGEAGSGKTTLLQWLAVRSAKRDFAQRLWEWNDLVPFFIPLRKFVGQELPPPEAMVLHVGRHIADEMPSGWVHRILRDGRALVLVDGIDELPEDERTNAKDWLETLTTEYPYARYVVTSRPAAAGADWLRREDFGAASLQTMGWTDIKEFIEHWHRACGADLEGTPEERDLVVHQNSLLAAIRARRHLRQLATNPLLCALMCALYFDRRMQLPHDRMELYRVALEMLLERRERERGSLAGRHLSKTDQIILLQDLAYWLIRNGWSDAPTDRVVERLGKRLEFMPRSLGDPAEVLDTLLLRSGVIREPVAGRIDFIHRTFEEYLAAKAAIEADDMGLLVEQAHNDQWREVVIMAAGHAQPRQRTELFRLLLARAEGDETSARTLRLLAVACFETSAELEPPIRDRIQSMAAELLPPNDVDDAESLAMAGDFVIDLLTVRTIETPRQAAAVVRTASLIGGEAAVRVIGDVAARYSDTMVSAELLLAWRSFDPDEYAENVLRHASGVTEVSLDDPTRVRAIRHLNALTSVKWRLHKGSGDLSGIAEIHGLTALDVEMDPQLTDLSPLASHPGLEVLRLNETGTCDLTPLASMPRLKVLDLNAGAAKDIKVLHQLREVQALTLRGLRRSPSGNMLPRSPLTVLRLAQCSGFTDLQQLANCDQLKDLEGLELLERVGLRSLAGIEKWSRTLTTLTLGDAVVRDLFRIAALRNLVFLDLGRFPANLDLLAPTLPVKILRVATQPDVNSLEGVARLPGLTQLIITGSGLLDLSPFTGVTGLTIHVSPQHEVRGDHALGEGSSVMGRL</sequence>
<evidence type="ECO:0000313" key="6">
    <source>
        <dbReference type="Proteomes" id="UP000640052"/>
    </source>
</evidence>
<dbReference type="SUPFAM" id="SSF52540">
    <property type="entry name" value="P-loop containing nucleoside triphosphate hydrolases"/>
    <property type="match status" value="1"/>
</dbReference>
<accession>A0A919QGN7</accession>
<dbReference type="AlphaFoldDB" id="A0A919QGN7"/>
<dbReference type="Proteomes" id="UP000640052">
    <property type="component" value="Unassembled WGS sequence"/>
</dbReference>
<dbReference type="InterPro" id="IPR027417">
    <property type="entry name" value="P-loop_NTPase"/>
</dbReference>
<dbReference type="Pfam" id="PF22733">
    <property type="entry name" value="NNH1"/>
    <property type="match status" value="1"/>
</dbReference>
<organism evidence="5 6">
    <name type="scientific">Acrocarpospora phusangensis</name>
    <dbReference type="NCBI Taxonomy" id="1070424"/>
    <lineage>
        <taxon>Bacteria</taxon>
        <taxon>Bacillati</taxon>
        <taxon>Actinomycetota</taxon>
        <taxon>Actinomycetes</taxon>
        <taxon>Streptosporangiales</taxon>
        <taxon>Streptosporangiaceae</taxon>
        <taxon>Acrocarpospora</taxon>
    </lineage>
</organism>
<feature type="compositionally biased region" description="Basic and acidic residues" evidence="3">
    <location>
        <begin position="242"/>
        <end position="257"/>
    </location>
</feature>
<dbReference type="PANTHER" id="PTHR46844:SF1">
    <property type="entry name" value="SLR5058 PROTEIN"/>
    <property type="match status" value="1"/>
</dbReference>
<protein>
    <recommendedName>
        <fullName evidence="4">NACHT domain-containing protein</fullName>
    </recommendedName>
</protein>